<dbReference type="PANTHER" id="PTHR33327">
    <property type="entry name" value="ENDONUCLEASE"/>
    <property type="match status" value="1"/>
</dbReference>
<gene>
    <name evidence="2" type="ORF">ECPE_LOCUS14466</name>
</gene>
<dbReference type="Pfam" id="PF23055">
    <property type="entry name" value="DUF7041"/>
    <property type="match status" value="1"/>
</dbReference>
<dbReference type="Proteomes" id="UP000272942">
    <property type="component" value="Unassembled WGS sequence"/>
</dbReference>
<dbReference type="OrthoDB" id="6262499at2759"/>
<dbReference type="WBParaSite" id="ECPE_0001450601-mRNA-1">
    <property type="protein sequence ID" value="ECPE_0001450601-mRNA-1"/>
    <property type="gene ID" value="ECPE_0001450601"/>
</dbReference>
<evidence type="ECO:0000313" key="4">
    <source>
        <dbReference type="WBParaSite" id="ECPE_0001450601-mRNA-1"/>
    </source>
</evidence>
<name>A0A183B5I1_9TREM</name>
<sequence>MSSDSIFNPASIPEHESIVPGVVTRLPDFCAASPLFCFRLLEVEFENAGITADRHKTKWTISKLPQDVAWQLQDVIMAHPKYSVLKDAVIKRTSPSDVERVRRLFKYLSLGDRTPSALLQEMQQILGLSVISEEILREIWMQRLPTDVQAIVASARKSPLTVAASIADEMMIRLRPQVSVVARPPISTDITTLGDISRVIPCS</sequence>
<organism evidence="4">
    <name type="scientific">Echinostoma caproni</name>
    <dbReference type="NCBI Taxonomy" id="27848"/>
    <lineage>
        <taxon>Eukaryota</taxon>
        <taxon>Metazoa</taxon>
        <taxon>Spiralia</taxon>
        <taxon>Lophotrochozoa</taxon>
        <taxon>Platyhelminthes</taxon>
        <taxon>Trematoda</taxon>
        <taxon>Digenea</taxon>
        <taxon>Plagiorchiida</taxon>
        <taxon>Echinostomata</taxon>
        <taxon>Echinostomatoidea</taxon>
        <taxon>Echinostomatidae</taxon>
        <taxon>Echinostoma</taxon>
    </lineage>
</organism>
<dbReference type="EMBL" id="UZAN01057642">
    <property type="protein sequence ID" value="VDP91738.1"/>
    <property type="molecule type" value="Genomic_DNA"/>
</dbReference>
<reference evidence="2 3" key="2">
    <citation type="submission" date="2018-11" db="EMBL/GenBank/DDBJ databases">
        <authorList>
            <consortium name="Pathogen Informatics"/>
        </authorList>
    </citation>
    <scope>NUCLEOTIDE SEQUENCE [LARGE SCALE GENOMIC DNA]</scope>
    <source>
        <strain evidence="2 3">Egypt</strain>
    </source>
</reference>
<dbReference type="AlphaFoldDB" id="A0A183B5I1"/>
<evidence type="ECO:0000313" key="3">
    <source>
        <dbReference type="Proteomes" id="UP000272942"/>
    </source>
</evidence>
<dbReference type="PANTHER" id="PTHR33327:SF3">
    <property type="entry name" value="RNA-DIRECTED DNA POLYMERASE"/>
    <property type="match status" value="1"/>
</dbReference>
<reference evidence="4" key="1">
    <citation type="submission" date="2016-06" db="UniProtKB">
        <authorList>
            <consortium name="WormBaseParasite"/>
        </authorList>
    </citation>
    <scope>IDENTIFICATION</scope>
</reference>
<protein>
    <recommendedName>
        <fullName evidence="1">DUF7041 domain-containing protein</fullName>
    </recommendedName>
</protein>
<accession>A0A183B5I1</accession>
<dbReference type="InterPro" id="IPR055469">
    <property type="entry name" value="DUF7041"/>
</dbReference>
<keyword evidence="3" id="KW-1185">Reference proteome</keyword>
<evidence type="ECO:0000259" key="1">
    <source>
        <dbReference type="Pfam" id="PF23055"/>
    </source>
</evidence>
<evidence type="ECO:0000313" key="2">
    <source>
        <dbReference type="EMBL" id="VDP91738.1"/>
    </source>
</evidence>
<feature type="domain" description="DUF7041" evidence="1">
    <location>
        <begin position="26"/>
        <end position="105"/>
    </location>
</feature>
<proteinExistence type="predicted"/>